<evidence type="ECO:0000256" key="3">
    <source>
        <dbReference type="ARBA" id="ARBA00022723"/>
    </source>
</evidence>
<dbReference type="PANTHER" id="PTHR36541:SF1">
    <property type="entry name" value="SUPEROXIDE REDUCTASE-RELATED"/>
    <property type="match status" value="1"/>
</dbReference>
<accession>A0A101IK86</accession>
<dbReference type="Proteomes" id="UP000053961">
    <property type="component" value="Unassembled WGS sequence"/>
</dbReference>
<evidence type="ECO:0000313" key="9">
    <source>
        <dbReference type="Proteomes" id="UP000053961"/>
    </source>
</evidence>
<reference evidence="9 10" key="2">
    <citation type="journal article" date="2015" name="MBio">
        <title>Genome-Resolved Metagenomic Analysis Reveals Roles for Candidate Phyla and Other Microbial Community Members in Biogeochemical Transformations in Oil Reservoirs.</title>
        <authorList>
            <person name="Hu P."/>
            <person name="Tom L."/>
            <person name="Singh A."/>
            <person name="Thomas B.C."/>
            <person name="Baker B.J."/>
            <person name="Piceno Y.M."/>
            <person name="Andersen G.L."/>
            <person name="Banfield J.F."/>
        </authorList>
    </citation>
    <scope>NUCLEOTIDE SEQUENCE [LARGE SCALE GENOMIC DNA]</scope>
    <source>
        <strain evidence="7">57_489</strain>
    </source>
</reference>
<evidence type="ECO:0000256" key="2">
    <source>
        <dbReference type="ARBA" id="ARBA00022448"/>
    </source>
</evidence>
<evidence type="ECO:0000313" key="7">
    <source>
        <dbReference type="EMBL" id="KUK45572.1"/>
    </source>
</evidence>
<proteinExistence type="inferred from homology"/>
<dbReference type="PANTHER" id="PTHR36541">
    <property type="entry name" value="SUPEROXIDE REDUCTASE-RELATED"/>
    <property type="match status" value="1"/>
</dbReference>
<evidence type="ECO:0000313" key="8">
    <source>
        <dbReference type="EMBL" id="KUK96800.1"/>
    </source>
</evidence>
<reference evidence="8" key="1">
    <citation type="journal article" date="2015" name="MBio">
        <title>Genome-resolved metagenomic analysis reveals roles for candidate phyla and other microbial community members in biogeochemical transformations in oil reservoirs.</title>
        <authorList>
            <person name="Hu P."/>
            <person name="Tom L."/>
            <person name="Singh A."/>
            <person name="Thomas B.C."/>
            <person name="Baker B.J."/>
            <person name="Piceno Y.M."/>
            <person name="Andersen G.L."/>
            <person name="Banfield J.F."/>
        </authorList>
    </citation>
    <scope>NUCLEOTIDE SEQUENCE [LARGE SCALE GENOMIC DNA]</scope>
    <source>
        <strain evidence="8">56_747</strain>
    </source>
</reference>
<feature type="domain" description="Desulfoferrodoxin ferrous iron-binding" evidence="6">
    <location>
        <begin position="25"/>
        <end position="121"/>
    </location>
</feature>
<name>A0A101IK86_9EURY</name>
<organism evidence="8 9">
    <name type="scientific">Methanothrix harundinacea</name>
    <dbReference type="NCBI Taxonomy" id="301375"/>
    <lineage>
        <taxon>Archaea</taxon>
        <taxon>Methanobacteriati</taxon>
        <taxon>Methanobacteriota</taxon>
        <taxon>Stenosarchaea group</taxon>
        <taxon>Methanomicrobia</taxon>
        <taxon>Methanotrichales</taxon>
        <taxon>Methanotrichaceae</taxon>
        <taxon>Methanothrix</taxon>
    </lineage>
</organism>
<evidence type="ECO:0000256" key="5">
    <source>
        <dbReference type="ARBA" id="ARBA00023004"/>
    </source>
</evidence>
<dbReference type="SUPFAM" id="SSF49367">
    <property type="entry name" value="Superoxide reductase-like"/>
    <property type="match status" value="1"/>
</dbReference>
<comment type="similarity">
    <text evidence="1">Belongs to the desulfoferrodoxin family.</text>
</comment>
<keyword evidence="3" id="KW-0479">Metal-binding</keyword>
<comment type="caution">
    <text evidence="8">The sequence shown here is derived from an EMBL/GenBank/DDBJ whole genome shotgun (WGS) entry which is preliminary data.</text>
</comment>
<dbReference type="Gene3D" id="2.60.40.730">
    <property type="entry name" value="SOR catalytic domain"/>
    <property type="match status" value="1"/>
</dbReference>
<dbReference type="AlphaFoldDB" id="A0A101IK86"/>
<keyword evidence="5" id="KW-0408">Iron</keyword>
<protein>
    <submittedName>
        <fullName evidence="8">Desulfoferrodoxin, ferrous iron-binding region</fullName>
    </submittedName>
</protein>
<dbReference type="PATRIC" id="fig|301375.6.peg.2230"/>
<dbReference type="EMBL" id="LGHB01000008">
    <property type="protein sequence ID" value="KUK96800.1"/>
    <property type="molecule type" value="Genomic_DNA"/>
</dbReference>
<dbReference type="InterPro" id="IPR002742">
    <property type="entry name" value="Desulfoferrodoxin_Fe-bd_dom"/>
</dbReference>
<keyword evidence="4" id="KW-0249">Electron transport</keyword>
<dbReference type="EMBL" id="LGFT01000001">
    <property type="protein sequence ID" value="KUK45572.1"/>
    <property type="molecule type" value="Genomic_DNA"/>
</dbReference>
<dbReference type="GO" id="GO:0016491">
    <property type="term" value="F:oxidoreductase activity"/>
    <property type="evidence" value="ECO:0007669"/>
    <property type="project" value="InterPro"/>
</dbReference>
<evidence type="ECO:0000256" key="1">
    <source>
        <dbReference type="ARBA" id="ARBA00005941"/>
    </source>
</evidence>
<evidence type="ECO:0000256" key="4">
    <source>
        <dbReference type="ARBA" id="ARBA00022982"/>
    </source>
</evidence>
<evidence type="ECO:0000259" key="6">
    <source>
        <dbReference type="Pfam" id="PF01880"/>
    </source>
</evidence>
<dbReference type="GO" id="GO:0005506">
    <property type="term" value="F:iron ion binding"/>
    <property type="evidence" value="ECO:0007669"/>
    <property type="project" value="InterPro"/>
</dbReference>
<dbReference type="InterPro" id="IPR036073">
    <property type="entry name" value="Desulfoferrodoxin_Fe-bd_dom_sf"/>
</dbReference>
<dbReference type="Pfam" id="PF01880">
    <property type="entry name" value="Desulfoferrodox"/>
    <property type="match status" value="1"/>
</dbReference>
<dbReference type="InterPro" id="IPR051233">
    <property type="entry name" value="Desulfoferrodoxin_SOR"/>
</dbReference>
<evidence type="ECO:0000313" key="10">
    <source>
        <dbReference type="Proteomes" id="UP000057043"/>
    </source>
</evidence>
<dbReference type="NCBIfam" id="TIGR00332">
    <property type="entry name" value="neela_ferrous"/>
    <property type="match status" value="1"/>
</dbReference>
<dbReference type="Proteomes" id="UP000057043">
    <property type="component" value="Unassembled WGS sequence"/>
</dbReference>
<sequence length="128" mass="14407">MSEENRHLGEMINTFDAAAGEALGKRESHTPRIEAPKAVGADEPFKLKVSVQNHPNKAEHSIRWIEVYFREEGRPFNPIMLARMEFAPVYSEPEAKLKVKLSKSGSIMAVEYCNVHGLWSAKEDIKVG</sequence>
<keyword evidence="2" id="KW-0813">Transport</keyword>
<gene>
    <name evidence="7" type="ORF">XD72_0046</name>
    <name evidence="8" type="ORF">XE07_0886</name>
</gene>